<evidence type="ECO:0000313" key="2">
    <source>
        <dbReference type="EMBL" id="KAF0919216.1"/>
    </source>
</evidence>
<sequence length="91" mass="9478">MPPTDGYGGGPKKYFFNYSRGQRDGTPAPLADQRDNRRGGQGGRGHCLLPAPVALIGVDAAPSGPWPAMAAGVEQDGHVMTVLPMQSSSPM</sequence>
<dbReference type="AlphaFoldDB" id="A0A6G1E3S9"/>
<proteinExistence type="predicted"/>
<gene>
    <name evidence="2" type="ORF">E2562_028992</name>
</gene>
<reference evidence="2 3" key="1">
    <citation type="submission" date="2019-11" db="EMBL/GenBank/DDBJ databases">
        <title>Whole genome sequence of Oryza granulata.</title>
        <authorList>
            <person name="Li W."/>
        </authorList>
    </citation>
    <scope>NUCLEOTIDE SEQUENCE [LARGE SCALE GENOMIC DNA]</scope>
    <source>
        <strain evidence="3">cv. Menghai</strain>
        <tissue evidence="2">Leaf</tissue>
    </source>
</reference>
<name>A0A6G1E3S9_9ORYZ</name>
<evidence type="ECO:0000313" key="3">
    <source>
        <dbReference type="Proteomes" id="UP000479710"/>
    </source>
</evidence>
<evidence type="ECO:0000256" key="1">
    <source>
        <dbReference type="SAM" id="MobiDB-lite"/>
    </source>
</evidence>
<protein>
    <submittedName>
        <fullName evidence="2">Uncharacterized protein</fullName>
    </submittedName>
</protein>
<accession>A0A6G1E3S9</accession>
<dbReference type="Proteomes" id="UP000479710">
    <property type="component" value="Unassembled WGS sequence"/>
</dbReference>
<keyword evidence="3" id="KW-1185">Reference proteome</keyword>
<comment type="caution">
    <text evidence="2">The sequence shown here is derived from an EMBL/GenBank/DDBJ whole genome shotgun (WGS) entry which is preliminary data.</text>
</comment>
<dbReference type="EMBL" id="SPHZ02000005">
    <property type="protein sequence ID" value="KAF0919216.1"/>
    <property type="molecule type" value="Genomic_DNA"/>
</dbReference>
<feature type="region of interest" description="Disordered" evidence="1">
    <location>
        <begin position="1"/>
        <end position="45"/>
    </location>
</feature>
<feature type="compositionally biased region" description="Gly residues" evidence="1">
    <location>
        <begin position="1"/>
        <end position="11"/>
    </location>
</feature>
<organism evidence="2 3">
    <name type="scientific">Oryza meyeriana var. granulata</name>
    <dbReference type="NCBI Taxonomy" id="110450"/>
    <lineage>
        <taxon>Eukaryota</taxon>
        <taxon>Viridiplantae</taxon>
        <taxon>Streptophyta</taxon>
        <taxon>Embryophyta</taxon>
        <taxon>Tracheophyta</taxon>
        <taxon>Spermatophyta</taxon>
        <taxon>Magnoliopsida</taxon>
        <taxon>Liliopsida</taxon>
        <taxon>Poales</taxon>
        <taxon>Poaceae</taxon>
        <taxon>BOP clade</taxon>
        <taxon>Oryzoideae</taxon>
        <taxon>Oryzeae</taxon>
        <taxon>Oryzinae</taxon>
        <taxon>Oryza</taxon>
        <taxon>Oryza meyeriana</taxon>
    </lineage>
</organism>